<evidence type="ECO:0000313" key="2">
    <source>
        <dbReference type="Proteomes" id="UP000760545"/>
    </source>
</evidence>
<reference evidence="1 2" key="1">
    <citation type="submission" date="2020-03" db="EMBL/GenBank/DDBJ databases">
        <title>Tamlana sp. nov, isolated from XXX.</title>
        <authorList>
            <person name="Cao W.R."/>
        </authorList>
    </citation>
    <scope>NUCLEOTIDE SEQUENCE [LARGE SCALE GENOMIC DNA]</scope>
    <source>
        <strain evidence="1 2">HST1-43</strain>
    </source>
</reference>
<accession>A0ABX1DJ32</accession>
<gene>
    <name evidence="1" type="ORF">HC176_17890</name>
</gene>
<dbReference type="RefSeq" id="WP_167920349.1">
    <property type="nucleotide sequence ID" value="NZ_JAAVJS010000524.1"/>
</dbReference>
<organism evidence="1 2">
    <name type="scientific">Tamlana crocina</name>
    <dbReference type="NCBI Taxonomy" id="393006"/>
    <lineage>
        <taxon>Bacteria</taxon>
        <taxon>Pseudomonadati</taxon>
        <taxon>Bacteroidota</taxon>
        <taxon>Flavobacteriia</taxon>
        <taxon>Flavobacteriales</taxon>
        <taxon>Flavobacteriaceae</taxon>
        <taxon>Tamlana</taxon>
    </lineage>
</organism>
<dbReference type="Proteomes" id="UP000760545">
    <property type="component" value="Unassembled WGS sequence"/>
</dbReference>
<name>A0ABX1DJ32_9FLAO</name>
<proteinExistence type="predicted"/>
<comment type="caution">
    <text evidence="1">The sequence shown here is derived from an EMBL/GenBank/DDBJ whole genome shotgun (WGS) entry which is preliminary data.</text>
</comment>
<dbReference type="EMBL" id="JAAVJS010000524">
    <property type="protein sequence ID" value="NJX17346.1"/>
    <property type="molecule type" value="Genomic_DNA"/>
</dbReference>
<evidence type="ECO:0000313" key="1">
    <source>
        <dbReference type="EMBL" id="NJX17346.1"/>
    </source>
</evidence>
<protein>
    <submittedName>
        <fullName evidence="1">Uncharacterized protein</fullName>
    </submittedName>
</protein>
<feature type="non-terminal residue" evidence="1">
    <location>
        <position position="62"/>
    </location>
</feature>
<sequence length="62" mass="6773">MRFIIFSLLSLLLLGCKAEKSPHDEFFEAGDNRFTYSGRTITSGEGKELIASAASVKAKVYG</sequence>
<keyword evidence="2" id="KW-1185">Reference proteome</keyword>
<dbReference type="PROSITE" id="PS51257">
    <property type="entry name" value="PROKAR_LIPOPROTEIN"/>
    <property type="match status" value="1"/>
</dbReference>